<evidence type="ECO:0000313" key="3">
    <source>
        <dbReference type="Proteomes" id="UP000545074"/>
    </source>
</evidence>
<dbReference type="Proteomes" id="UP000545074">
    <property type="component" value="Unassembled WGS sequence"/>
</dbReference>
<reference evidence="2 3" key="1">
    <citation type="submission" date="2020-07" db="EMBL/GenBank/DDBJ databases">
        <title>Diversity of carbapenemase encoding genes among Pseudomonas putida group clinical isolates in a tertiary Brazilian hospital.</title>
        <authorList>
            <person name="Alberto-Lei F."/>
            <person name="Nodari C.S."/>
            <person name="Streling A.P."/>
            <person name="Paulino J.T."/>
            <person name="Bessa-Neto F.O."/>
            <person name="Cayo R."/>
            <person name="Gales A.C."/>
        </authorList>
    </citation>
    <scope>NUCLEOTIDE SEQUENCE [LARGE SCALE GENOMIC DNA]</scope>
    <source>
        <strain evidence="2 3">12815</strain>
    </source>
</reference>
<feature type="transmembrane region" description="Helical" evidence="1">
    <location>
        <begin position="23"/>
        <end position="52"/>
    </location>
</feature>
<dbReference type="RefSeq" id="WP_182389087.1">
    <property type="nucleotide sequence ID" value="NZ_JACGCX010000002.1"/>
</dbReference>
<name>A0A7W2KDR7_9PSED</name>
<organism evidence="2 3">
    <name type="scientific">Pseudomonas juntendi</name>
    <dbReference type="NCBI Taxonomy" id="2666183"/>
    <lineage>
        <taxon>Bacteria</taxon>
        <taxon>Pseudomonadati</taxon>
        <taxon>Pseudomonadota</taxon>
        <taxon>Gammaproteobacteria</taxon>
        <taxon>Pseudomonadales</taxon>
        <taxon>Pseudomonadaceae</taxon>
        <taxon>Pseudomonas</taxon>
    </lineage>
</organism>
<dbReference type="EMBL" id="JACGCX010000002">
    <property type="protein sequence ID" value="MBA6096645.1"/>
    <property type="molecule type" value="Genomic_DNA"/>
</dbReference>
<gene>
    <name evidence="2" type="ORF">H4C80_05730</name>
</gene>
<keyword evidence="1" id="KW-0812">Transmembrane</keyword>
<proteinExistence type="predicted"/>
<evidence type="ECO:0000256" key="1">
    <source>
        <dbReference type="SAM" id="Phobius"/>
    </source>
</evidence>
<dbReference type="AlphaFoldDB" id="A0A7W2KDR7"/>
<evidence type="ECO:0000313" key="2">
    <source>
        <dbReference type="EMBL" id="MBA6096645.1"/>
    </source>
</evidence>
<keyword evidence="1" id="KW-0472">Membrane</keyword>
<accession>A0A7W2KDR7</accession>
<keyword evidence="1" id="KW-1133">Transmembrane helix</keyword>
<sequence length="226" mass="24123">MLTNGSGSGFLIGLRLGDLTGRVLTAALLMPTGLSLSLSLLLGLLVLVLAVLSGNYRNCLERQTGLIERLNDLELLALNGPALGDQHGQHDVLDVLTVKGLARHGDFVLQDFGDSDFHGLGSPIGDPLIRPCAIDAHDQTAKEKAFAGIFKDESKGSGFQVVLVLMTLIQDMASLKGIEGRSVSSLLDQPWRRLLCEDGGREINFVGGLPVLAIVRVFNDSLDGRL</sequence>
<comment type="caution">
    <text evidence="2">The sequence shown here is derived from an EMBL/GenBank/DDBJ whole genome shotgun (WGS) entry which is preliminary data.</text>
</comment>
<protein>
    <submittedName>
        <fullName evidence="2">Uncharacterized protein</fullName>
    </submittedName>
</protein>